<dbReference type="GO" id="GO:0005576">
    <property type="term" value="C:extracellular region"/>
    <property type="evidence" value="ECO:0007669"/>
    <property type="project" value="UniProtKB-SubCell"/>
</dbReference>
<feature type="signal peptide" evidence="5">
    <location>
        <begin position="1"/>
        <end position="18"/>
    </location>
</feature>
<keyword evidence="5" id="KW-0732">Signal</keyword>
<feature type="chain" id="PRO_5039914740" description="Granulins domain-containing protein" evidence="5">
    <location>
        <begin position="19"/>
        <end position="239"/>
    </location>
</feature>
<evidence type="ECO:0000256" key="2">
    <source>
        <dbReference type="ARBA" id="ARBA00010093"/>
    </source>
</evidence>
<evidence type="ECO:0000256" key="3">
    <source>
        <dbReference type="ARBA" id="ARBA00022525"/>
    </source>
</evidence>
<dbReference type="InterPro" id="IPR000118">
    <property type="entry name" value="Granulin"/>
</dbReference>
<keyword evidence="8" id="KW-1185">Reference proteome</keyword>
<reference evidence="7" key="2">
    <citation type="submission" date="2021-09" db="EMBL/GenBank/DDBJ databases">
        <authorList>
            <person name="Jia N."/>
            <person name="Wang J."/>
            <person name="Shi W."/>
            <person name="Du L."/>
            <person name="Sun Y."/>
            <person name="Zhan W."/>
            <person name="Jiang J."/>
            <person name="Wang Q."/>
            <person name="Zhang B."/>
            <person name="Ji P."/>
            <person name="Sakyi L.B."/>
            <person name="Cui X."/>
            <person name="Yuan T."/>
            <person name="Jiang B."/>
            <person name="Yang W."/>
            <person name="Lam T.T.-Y."/>
            <person name="Chang Q."/>
            <person name="Ding S."/>
            <person name="Wang X."/>
            <person name="Zhu J."/>
            <person name="Ruan X."/>
            <person name="Zhao L."/>
            <person name="Wei J."/>
            <person name="Que T."/>
            <person name="Du C."/>
            <person name="Cheng J."/>
            <person name="Dai P."/>
            <person name="Han X."/>
            <person name="Huang E."/>
            <person name="Gao Y."/>
            <person name="Liu J."/>
            <person name="Shao H."/>
            <person name="Ye R."/>
            <person name="Li L."/>
            <person name="Wei W."/>
            <person name="Wang X."/>
            <person name="Wang C."/>
            <person name="Huo Q."/>
            <person name="Li W."/>
            <person name="Guo W."/>
            <person name="Chen H."/>
            <person name="Chen S."/>
            <person name="Zhou L."/>
            <person name="Zhou L."/>
            <person name="Ni X."/>
            <person name="Tian J."/>
            <person name="Zhou Y."/>
            <person name="Sheng Y."/>
            <person name="Liu T."/>
            <person name="Pan Y."/>
            <person name="Xia L."/>
            <person name="Li J."/>
            <person name="Zhao F."/>
            <person name="Cao W."/>
        </authorList>
    </citation>
    <scope>NUCLEOTIDE SEQUENCE</scope>
    <source>
        <strain evidence="7">Rmic-2018</strain>
        <tissue evidence="7">Larvae</tissue>
    </source>
</reference>
<sequence length="239" mass="25085">MLLLPLGFLLLSASAALAPDYKRCPDGSLCHKTYIARLPASPFLDPRSPNTFCAAGTCCLLPVGRYSCCTLTNAVCCSARSSCCPEHYICDEASNLCAPAGAARKHSEGRNATKTTIATTATTASKYTVDDGELLMTKCPAGDTYCFRDNSTCCRQESGSYGCCPDRDAVCCSDLVNCCPRGFTCISGTGNCVQTTSIAKLGAAASARRMALRTELAGSDILGPLPVAAMRVEQGRTLP</sequence>
<dbReference type="PANTHER" id="PTHR12274:SF3">
    <property type="entry name" value="PROGRANULIN"/>
    <property type="match status" value="1"/>
</dbReference>
<dbReference type="InterPro" id="IPR039036">
    <property type="entry name" value="Granulin_fam"/>
</dbReference>
<dbReference type="InterPro" id="IPR037277">
    <property type="entry name" value="Granulin_sf"/>
</dbReference>
<accession>A0A9J6CWG8</accession>
<name>A0A9J6CWG8_RHIMP</name>
<evidence type="ECO:0000313" key="7">
    <source>
        <dbReference type="EMBL" id="KAH7942671.1"/>
    </source>
</evidence>
<comment type="subcellular location">
    <subcellularLocation>
        <location evidence="1">Secreted</location>
    </subcellularLocation>
</comment>
<evidence type="ECO:0000256" key="4">
    <source>
        <dbReference type="ARBA" id="ARBA00023157"/>
    </source>
</evidence>
<dbReference type="Gene3D" id="2.10.25.160">
    <property type="entry name" value="Granulin"/>
    <property type="match status" value="2"/>
</dbReference>
<gene>
    <name evidence="7" type="ORF">HPB51_028644</name>
</gene>
<proteinExistence type="inferred from homology"/>
<dbReference type="EMBL" id="JABSTU010005481">
    <property type="protein sequence ID" value="KAH7942671.1"/>
    <property type="molecule type" value="Genomic_DNA"/>
</dbReference>
<dbReference type="VEuPathDB" id="VectorBase:LOC119181235"/>
<comment type="caution">
    <text evidence="7">The sequence shown here is derived from an EMBL/GenBank/DDBJ whole genome shotgun (WGS) entry which is preliminary data.</text>
</comment>
<dbReference type="AlphaFoldDB" id="A0A9J6CWG8"/>
<dbReference type="SMART" id="SM00277">
    <property type="entry name" value="GRAN"/>
    <property type="match status" value="2"/>
</dbReference>
<dbReference type="PANTHER" id="PTHR12274">
    <property type="entry name" value="GRANULIN"/>
    <property type="match status" value="1"/>
</dbReference>
<dbReference type="Proteomes" id="UP000821866">
    <property type="component" value="Unassembled WGS sequence"/>
</dbReference>
<organism evidence="7 8">
    <name type="scientific">Rhipicephalus microplus</name>
    <name type="common">Cattle tick</name>
    <name type="synonym">Boophilus microplus</name>
    <dbReference type="NCBI Taxonomy" id="6941"/>
    <lineage>
        <taxon>Eukaryota</taxon>
        <taxon>Metazoa</taxon>
        <taxon>Ecdysozoa</taxon>
        <taxon>Arthropoda</taxon>
        <taxon>Chelicerata</taxon>
        <taxon>Arachnida</taxon>
        <taxon>Acari</taxon>
        <taxon>Parasitiformes</taxon>
        <taxon>Ixodida</taxon>
        <taxon>Ixodoidea</taxon>
        <taxon>Ixodidae</taxon>
        <taxon>Rhipicephalinae</taxon>
        <taxon>Rhipicephalus</taxon>
        <taxon>Boophilus</taxon>
    </lineage>
</organism>
<reference evidence="7" key="1">
    <citation type="journal article" date="2020" name="Cell">
        <title>Large-Scale Comparative Analyses of Tick Genomes Elucidate Their Genetic Diversity and Vector Capacities.</title>
        <authorList>
            <consortium name="Tick Genome and Microbiome Consortium (TIGMIC)"/>
            <person name="Jia N."/>
            <person name="Wang J."/>
            <person name="Shi W."/>
            <person name="Du L."/>
            <person name="Sun Y."/>
            <person name="Zhan W."/>
            <person name="Jiang J.F."/>
            <person name="Wang Q."/>
            <person name="Zhang B."/>
            <person name="Ji P."/>
            <person name="Bell-Sakyi L."/>
            <person name="Cui X.M."/>
            <person name="Yuan T.T."/>
            <person name="Jiang B.G."/>
            <person name="Yang W.F."/>
            <person name="Lam T.T."/>
            <person name="Chang Q.C."/>
            <person name="Ding S.J."/>
            <person name="Wang X.J."/>
            <person name="Zhu J.G."/>
            <person name="Ruan X.D."/>
            <person name="Zhao L."/>
            <person name="Wei J.T."/>
            <person name="Ye R.Z."/>
            <person name="Que T.C."/>
            <person name="Du C.H."/>
            <person name="Zhou Y.H."/>
            <person name="Cheng J.X."/>
            <person name="Dai P.F."/>
            <person name="Guo W.B."/>
            <person name="Han X.H."/>
            <person name="Huang E.J."/>
            <person name="Li L.F."/>
            <person name="Wei W."/>
            <person name="Gao Y.C."/>
            <person name="Liu J.Z."/>
            <person name="Shao H.Z."/>
            <person name="Wang X."/>
            <person name="Wang C.C."/>
            <person name="Yang T.C."/>
            <person name="Huo Q.B."/>
            <person name="Li W."/>
            <person name="Chen H.Y."/>
            <person name="Chen S.E."/>
            <person name="Zhou L.G."/>
            <person name="Ni X.B."/>
            <person name="Tian J.H."/>
            <person name="Sheng Y."/>
            <person name="Liu T."/>
            <person name="Pan Y.S."/>
            <person name="Xia L.Y."/>
            <person name="Li J."/>
            <person name="Zhao F."/>
            <person name="Cao W.C."/>
        </authorList>
    </citation>
    <scope>NUCLEOTIDE SEQUENCE</scope>
    <source>
        <strain evidence="7">Rmic-2018</strain>
    </source>
</reference>
<keyword evidence="3" id="KW-0964">Secreted</keyword>
<evidence type="ECO:0000256" key="1">
    <source>
        <dbReference type="ARBA" id="ARBA00004613"/>
    </source>
</evidence>
<evidence type="ECO:0000256" key="5">
    <source>
        <dbReference type="SAM" id="SignalP"/>
    </source>
</evidence>
<comment type="similarity">
    <text evidence="2">Belongs to the granulin family.</text>
</comment>
<feature type="domain" description="Granulins" evidence="6">
    <location>
        <begin position="50"/>
        <end position="97"/>
    </location>
</feature>
<dbReference type="Pfam" id="PF00396">
    <property type="entry name" value="Granulin"/>
    <property type="match status" value="2"/>
</dbReference>
<feature type="domain" description="Granulins" evidence="6">
    <location>
        <begin position="139"/>
        <end position="192"/>
    </location>
</feature>
<protein>
    <recommendedName>
        <fullName evidence="6">Granulins domain-containing protein</fullName>
    </recommendedName>
</protein>
<evidence type="ECO:0000259" key="6">
    <source>
        <dbReference type="SMART" id="SM00277"/>
    </source>
</evidence>
<evidence type="ECO:0000313" key="8">
    <source>
        <dbReference type="Proteomes" id="UP000821866"/>
    </source>
</evidence>
<keyword evidence="4" id="KW-1015">Disulfide bond</keyword>